<evidence type="ECO:0000256" key="1">
    <source>
        <dbReference type="ARBA" id="ARBA00022723"/>
    </source>
</evidence>
<feature type="compositionally biased region" description="Acidic residues" evidence="5">
    <location>
        <begin position="134"/>
        <end position="169"/>
    </location>
</feature>
<dbReference type="AlphaFoldDB" id="Q9MAK2"/>
<reference evidence="7" key="2">
    <citation type="submission" date="2000-03" db="EMBL/GenBank/DDBJ databases">
        <title>Genomic sequence for Arabidopsis thaliana BAC F27F5 from chromosome I.</title>
        <authorList>
            <person name="Chao Q."/>
            <person name="Brooks S."/>
            <person name="Buehler E."/>
            <person name="Johnson-Hopson C."/>
            <person name="Khan S."/>
            <person name="Kim C."/>
            <person name="Shinn P."/>
            <person name="Altafi H."/>
            <person name="Bei Q."/>
            <person name="Chin C."/>
            <person name="Chiou J."/>
            <person name="Choi E."/>
            <person name="Conn L."/>
            <person name="Conway A."/>
            <person name="Gonzales A."/>
            <person name="Hansen N."/>
            <person name="Howng B."/>
            <person name="Koo T."/>
            <person name="Lam B."/>
            <person name="Lee J."/>
            <person name="Lenz C."/>
            <person name="Li J."/>
            <person name="Liu A."/>
            <person name="Liu K."/>
            <person name="Liu S."/>
            <person name="Mukharsky N."/>
            <person name="Nguyen M."/>
            <person name="Palm C."/>
            <person name="Pham P."/>
            <person name="Sakano H."/>
            <person name="Schwartz J."/>
            <person name="Southwick A."/>
            <person name="Thaveri A."/>
            <person name="Toriumi M."/>
            <person name="Vaysberg M."/>
            <person name="Yu G."/>
            <person name="Federspiel N.A."/>
            <person name="Theologis A."/>
            <person name="Ecker J.R."/>
        </authorList>
    </citation>
    <scope>NUCLEOTIDE SEQUENCE</scope>
</reference>
<feature type="domain" description="SWIM-type" evidence="6">
    <location>
        <begin position="781"/>
        <end position="813"/>
    </location>
</feature>
<dbReference type="CDD" id="cd04481">
    <property type="entry name" value="RPA1_DBD_B_like"/>
    <property type="match status" value="1"/>
</dbReference>
<organism evidence="7">
    <name type="scientific">Arabidopsis thaliana</name>
    <name type="common">Mouse-ear cress</name>
    <dbReference type="NCBI Taxonomy" id="3702"/>
    <lineage>
        <taxon>Eukaryota</taxon>
        <taxon>Viridiplantae</taxon>
        <taxon>Streptophyta</taxon>
        <taxon>Embryophyta</taxon>
        <taxon>Tracheophyta</taxon>
        <taxon>Spermatophyta</taxon>
        <taxon>Magnoliopsida</taxon>
        <taxon>eudicotyledons</taxon>
        <taxon>Gunneridae</taxon>
        <taxon>Pentapetalae</taxon>
        <taxon>rosids</taxon>
        <taxon>malvids</taxon>
        <taxon>Brassicales</taxon>
        <taxon>Brassicaceae</taxon>
        <taxon>Camelineae</taxon>
        <taxon>Arabidopsis</taxon>
    </lineage>
</organism>
<proteinExistence type="predicted"/>
<dbReference type="SMART" id="SM00575">
    <property type="entry name" value="ZnF_PMZ"/>
    <property type="match status" value="1"/>
</dbReference>
<dbReference type="Pfam" id="PF02721">
    <property type="entry name" value="DUF223"/>
    <property type="match status" value="1"/>
</dbReference>
<evidence type="ECO:0000256" key="4">
    <source>
        <dbReference type="PROSITE-ProRule" id="PRU00325"/>
    </source>
</evidence>
<dbReference type="GO" id="GO:0008270">
    <property type="term" value="F:zinc ion binding"/>
    <property type="evidence" value="ECO:0007669"/>
    <property type="project" value="UniProtKB-KW"/>
</dbReference>
<accession>Q9MAK2</accession>
<feature type="region of interest" description="Disordered" evidence="5">
    <location>
        <begin position="131"/>
        <end position="192"/>
    </location>
</feature>
<reference key="1">
    <citation type="journal article" date="2000" name="Nature">
        <title>Sequence and analysis of chromosome 1 of the plant Arabidopsis thaliana.</title>
        <authorList>
            <person name="Theologis A."/>
            <person name="Ecker J.R."/>
            <person name="Palm C.J."/>
            <person name="Federspiel N.A."/>
            <person name="Kaul S."/>
            <person name="White O."/>
            <person name="Alonso J."/>
            <person name="Altafi H."/>
            <person name="Araujo R."/>
            <person name="Bowman C.L."/>
            <person name="Brooks S.Y."/>
            <person name="Buehler E."/>
            <person name="Chan A."/>
            <person name="Chao Q."/>
            <person name="Chen H."/>
            <person name="Cheuk R.F."/>
            <person name="Chin C.W."/>
            <person name="Chung M.K."/>
            <person name="Conn L."/>
            <person name="Conway A.B."/>
            <person name="Conway A.R."/>
            <person name="Creasy T.H."/>
            <person name="Dewar K."/>
            <person name="Dunn P."/>
            <person name="Etgu P."/>
            <person name="Feldblyum T.V."/>
            <person name="Feng J."/>
            <person name="Fong B."/>
            <person name="Fujii C.Y."/>
            <person name="Gill J.E."/>
            <person name="Goldsmith A.D."/>
            <person name="Haas B."/>
            <person name="Hansen N.F."/>
            <person name="Hughes B."/>
            <person name="Huizar L."/>
            <person name="Hunter J.L."/>
            <person name="Jenkins J."/>
            <person name="Johnson-Hopson C."/>
            <person name="Khan S."/>
            <person name="Khaykin E."/>
            <person name="Kim C.J."/>
            <person name="Koo H.L."/>
            <person name="Kremenetskaia I."/>
            <person name="Kurtz D.B."/>
            <person name="Kwan A."/>
            <person name="Lam B."/>
            <person name="Langin-Hooper S."/>
            <person name="Lee A."/>
            <person name="Lee J.M."/>
            <person name="Lenz C.A."/>
            <person name="Li J.H."/>
            <person name="Li Y."/>
            <person name="Lin X."/>
            <person name="Liu S.X."/>
            <person name="Liu Z.A."/>
            <person name="Luros J.S."/>
            <person name="Maiti R."/>
            <person name="Marziali A."/>
            <person name="Militscher J."/>
            <person name="Miranda M."/>
            <person name="Nguyen M."/>
            <person name="Nierman W.C."/>
            <person name="Osborne B.I."/>
            <person name="Pai G."/>
            <person name="Peterson J."/>
            <person name="Pham P.K."/>
            <person name="Rizzo M."/>
            <person name="Rooney T."/>
            <person name="Rowley D."/>
            <person name="Sakano H."/>
            <person name="Salzberg S.L."/>
            <person name="Schwartz J.R."/>
            <person name="Shinn P."/>
            <person name="Southwick A.M."/>
            <person name="Sun H."/>
            <person name="Tallon L.J."/>
            <person name="Tambunga G."/>
            <person name="Toriumi M.J."/>
            <person name="Town C.D."/>
            <person name="Utterback T."/>
            <person name="Van Aken S."/>
            <person name="Vaysberg M."/>
            <person name="Vysotskaia V.S."/>
            <person name="Walker M."/>
            <person name="Wu D."/>
            <person name="Yu G."/>
            <person name="Fraser C.M."/>
            <person name="Venter J.C."/>
            <person name="Davis R.W."/>
        </authorList>
    </citation>
    <scope>NUCLEOTIDE SEQUENCE [LARGE SCALE GENOMIC DNA]</scope>
    <source>
        <strain>cv. Columbia</strain>
    </source>
</reference>
<dbReference type="PANTHER" id="PTHR31973">
    <property type="entry name" value="POLYPROTEIN, PUTATIVE-RELATED"/>
    <property type="match status" value="1"/>
</dbReference>
<dbReference type="InterPro" id="IPR012340">
    <property type="entry name" value="NA-bd_OB-fold"/>
</dbReference>
<dbReference type="Gene3D" id="2.40.50.140">
    <property type="entry name" value="Nucleic acid-binding proteins"/>
    <property type="match status" value="2"/>
</dbReference>
<evidence type="ECO:0000259" key="6">
    <source>
        <dbReference type="PROSITE" id="PS50966"/>
    </source>
</evidence>
<dbReference type="InterPro" id="IPR006564">
    <property type="entry name" value="Znf_PMZ"/>
</dbReference>
<dbReference type="SUPFAM" id="SSF50249">
    <property type="entry name" value="Nucleic acid-binding proteins"/>
    <property type="match status" value="2"/>
</dbReference>
<dbReference type="CDD" id="cd04480">
    <property type="entry name" value="RPA1_DBD_A_like"/>
    <property type="match status" value="1"/>
</dbReference>
<dbReference type="InterPro" id="IPR007527">
    <property type="entry name" value="Znf_SWIM"/>
</dbReference>
<dbReference type="EMBL" id="AC007915">
    <property type="protein sequence ID" value="AAF69158.1"/>
    <property type="molecule type" value="Genomic_DNA"/>
</dbReference>
<dbReference type="InterPro" id="IPR003871">
    <property type="entry name" value="RFA1B/D_OB_1st"/>
</dbReference>
<dbReference type="PIR" id="D96509">
    <property type="entry name" value="D96509"/>
</dbReference>
<evidence type="ECO:0000256" key="2">
    <source>
        <dbReference type="ARBA" id="ARBA00022771"/>
    </source>
</evidence>
<keyword evidence="2 4" id="KW-0863">Zinc-finger</keyword>
<evidence type="ECO:0000256" key="5">
    <source>
        <dbReference type="SAM" id="MobiDB-lite"/>
    </source>
</evidence>
<protein>
    <submittedName>
        <fullName evidence="7">F27F5.15</fullName>
    </submittedName>
</protein>
<dbReference type="PROSITE" id="PS50966">
    <property type="entry name" value="ZF_SWIM"/>
    <property type="match status" value="1"/>
</dbReference>
<dbReference type="Pfam" id="PF04434">
    <property type="entry name" value="SWIM"/>
    <property type="match status" value="1"/>
</dbReference>
<dbReference type="InterPro" id="IPR018289">
    <property type="entry name" value="MULE_transposase_dom"/>
</dbReference>
<sequence>MELPVLIMVGEWIYKEEGWKFEAEKGSFGRCVRIIDTTTYTDLASTICDVFSYKFSEWNPIISYWMPGKMSDMITSNRPPVYIENQISLDTFMLIRNGDPFVNLFVSFYPIGNGGNTETEVTNVDAAHNGYEDINVDEEDDIDEGDEDEHEDEDNEEDEDMDVHDDDTDGESRGSTLDPTVDFSEGSSEEYDYNKWGDMNVEQYGNGHVEEGVVNDTQHTVEPPGEFTRLLASCTSTGTHVPHVEPTGVLVDCTPTSAPSPTCQHGLYQCTYTRVCAEETRCESELVEHTDDIAENVTGDDGIVVLEGVSASGLNIESDDGLVTTGEAYEVYKGFSTLHNAENELLDTDADPVFDDLANVRVDVTEVELSTSGHPLYVGSVFKNKQVIQQTMRLVAIKKCFRYKQTRSCPKRLEMFCVDRNCSWHLTAHVIPNSKCFKITGYDSIHVCKIDTRKDYRKHATYKLLGEVMKNRYSSSQRGPRAVDLPRLVLNDLNVRISYSSAWRAREVAVNSIRGDDMASYRFLPTYLYLLQLANPGTICHLHSTPEDKGRQRFKYVFVSLSASIKAFGVVDGETDASWIWFFEKLSEIVPDTDDLMIVSDRHSSIYKGVSVVYPKANHGACIVHLERNISVSYARYGVSGLFFSAAKAYRVRDFEKYFEELRGRSPGCAKYLEDVGFEHWTRAYCKGERYNIMTSNNSEAMNNVLSKAKAYPIVYMLEFIREVIMRWFAARRKKVSKCNSLVTPEVDERFLQDLPASGKFSVMMSGPWSYQVTSKTGEHFHVVLDECTCTCLRYTILRTPCEHALAAAIHFGINPKAVVGLWYSLQVFSDSFQEPVLPIPDPKDVVIPQELSDMILIPPRSRRPPGRPPTKRIPSTGENRGMRSRIETTINRCLASFYSDRIRENEWIVINTFSVRLHNEGIHATSHDYRICFMDQTIVTKVSGLPAIPYYDFTPFDYIIERTVSTRVLVDVIGALIEVGNLTEDYRGRKLPFKIMDKHKEVLQCEAQNDQAFEFQRFFQRLTGPQNIIALVSWRLTGIHKLKAVTNGPISKVIANPDIPEVEEIRVVVY</sequence>
<evidence type="ECO:0000313" key="7">
    <source>
        <dbReference type="EMBL" id="AAF69158.1"/>
    </source>
</evidence>
<name>Q9MAK2_ARATH</name>
<reference evidence="7" key="3">
    <citation type="submission" date="2000-10" db="EMBL/GenBank/DDBJ databases">
        <authorList>
            <person name="Chao Q."/>
            <person name="Brooks S."/>
            <person name="Buehler E."/>
            <person name="Johnson-Hopson C."/>
            <person name="Khan S."/>
            <person name="Kim C."/>
            <person name="Shinn P."/>
            <person name="Altafi H."/>
            <person name="Bei B."/>
            <person name="Chin C."/>
            <person name="Chiou J."/>
            <person name="Choi E."/>
            <person name="Conn L."/>
            <person name="Conway A."/>
            <person name="Gonzalez A."/>
            <person name="Hansen N."/>
            <person name="Howing B."/>
            <person name="Koo T."/>
            <person name="Lam B."/>
            <person name="Lee J."/>
            <person name="Lenz C."/>
            <person name="Li J."/>
            <person name="Liu A."/>
            <person name="Liu J."/>
            <person name="Liu S."/>
            <person name="Mukharsky N."/>
            <person name="Nguyen M."/>
            <person name="Palm C."/>
            <person name="Pham P."/>
            <person name="Sakano H."/>
            <person name="Schwartz J."/>
            <person name="Southwick A."/>
            <person name="Thaveri A."/>
            <person name="Toriumi M."/>
            <person name="Vaysberg M."/>
            <person name="Yu G."/>
            <person name="Davis R."/>
            <person name="Federspiel N."/>
            <person name="Theologis A."/>
            <person name="Ecker J."/>
        </authorList>
    </citation>
    <scope>NUCLEOTIDE SEQUENCE</scope>
</reference>
<dbReference type="PANTHER" id="PTHR31973:SF187">
    <property type="entry name" value="MUTATOR TRANSPOSASE MUDRA PROTEIN"/>
    <property type="match status" value="1"/>
</dbReference>
<dbReference type="Pfam" id="PF10551">
    <property type="entry name" value="MULE"/>
    <property type="match status" value="1"/>
</dbReference>
<keyword evidence="3" id="KW-0862">Zinc</keyword>
<keyword evidence="1" id="KW-0479">Metal-binding</keyword>
<feature type="region of interest" description="Disordered" evidence="5">
    <location>
        <begin position="858"/>
        <end position="881"/>
    </location>
</feature>
<evidence type="ECO:0000256" key="3">
    <source>
        <dbReference type="ARBA" id="ARBA00022833"/>
    </source>
</evidence>